<evidence type="ECO:0000313" key="3">
    <source>
        <dbReference type="Proteomes" id="UP000612362"/>
    </source>
</evidence>
<dbReference type="SUPFAM" id="SSF55729">
    <property type="entry name" value="Acyl-CoA N-acyltransferases (Nat)"/>
    <property type="match status" value="1"/>
</dbReference>
<dbReference type="AlphaFoldDB" id="A0A8J3MTE8"/>
<dbReference type="Proteomes" id="UP000612362">
    <property type="component" value="Unassembled WGS sequence"/>
</dbReference>
<proteinExistence type="predicted"/>
<dbReference type="GO" id="GO:0016747">
    <property type="term" value="F:acyltransferase activity, transferring groups other than amino-acyl groups"/>
    <property type="evidence" value="ECO:0007669"/>
    <property type="project" value="InterPro"/>
</dbReference>
<dbReference type="Gene3D" id="3.40.630.30">
    <property type="match status" value="1"/>
</dbReference>
<comment type="caution">
    <text evidence="2">The sequence shown here is derived from an EMBL/GenBank/DDBJ whole genome shotgun (WGS) entry which is preliminary data.</text>
</comment>
<dbReference type="PROSITE" id="PS51186">
    <property type="entry name" value="GNAT"/>
    <property type="match status" value="1"/>
</dbReference>
<sequence length="183" mass="21069">MALGTWWRGDTLPQLSTLPSFSAGISTDKGTIARMNQLTNEEIERRFDQGHFFYLAYMDETPAGYGWVATREGSIRELQLRFPISPRERYLWDFQTLPEWRGRGIYPHLLQTIILQELLDADRFWIGFKPDNEASERGITKAGFQIVGDFVFGEGPEITFGSYDNHERGLAAARFYHLPLTTL</sequence>
<dbReference type="CDD" id="cd04301">
    <property type="entry name" value="NAT_SF"/>
    <property type="match status" value="1"/>
</dbReference>
<dbReference type="EMBL" id="BNJF01000003">
    <property type="protein sequence ID" value="GHO48162.1"/>
    <property type="molecule type" value="Genomic_DNA"/>
</dbReference>
<feature type="domain" description="N-acetyltransferase" evidence="1">
    <location>
        <begin position="25"/>
        <end position="165"/>
    </location>
</feature>
<name>A0A8J3MTE8_9CHLR</name>
<dbReference type="Pfam" id="PF00583">
    <property type="entry name" value="Acetyltransf_1"/>
    <property type="match status" value="1"/>
</dbReference>
<dbReference type="RefSeq" id="WP_220197367.1">
    <property type="nucleotide sequence ID" value="NZ_BNJF01000003.1"/>
</dbReference>
<evidence type="ECO:0000259" key="1">
    <source>
        <dbReference type="PROSITE" id="PS51186"/>
    </source>
</evidence>
<reference evidence="2" key="1">
    <citation type="submission" date="2020-10" db="EMBL/GenBank/DDBJ databases">
        <title>Taxonomic study of unclassified bacteria belonging to the class Ktedonobacteria.</title>
        <authorList>
            <person name="Yabe S."/>
            <person name="Wang C.M."/>
            <person name="Zheng Y."/>
            <person name="Sakai Y."/>
            <person name="Cavaletti L."/>
            <person name="Monciardini P."/>
            <person name="Donadio S."/>
        </authorList>
    </citation>
    <scope>NUCLEOTIDE SEQUENCE</scope>
    <source>
        <strain evidence="2">SOSP1-1</strain>
    </source>
</reference>
<protein>
    <recommendedName>
        <fullName evidence="1">N-acetyltransferase domain-containing protein</fullName>
    </recommendedName>
</protein>
<accession>A0A8J3MTE8</accession>
<dbReference type="InterPro" id="IPR016181">
    <property type="entry name" value="Acyl_CoA_acyltransferase"/>
</dbReference>
<evidence type="ECO:0000313" key="2">
    <source>
        <dbReference type="EMBL" id="GHO48162.1"/>
    </source>
</evidence>
<gene>
    <name evidence="2" type="ORF">KSX_63250</name>
</gene>
<keyword evidence="3" id="KW-1185">Reference proteome</keyword>
<organism evidence="2 3">
    <name type="scientific">Ktedonospora formicarum</name>
    <dbReference type="NCBI Taxonomy" id="2778364"/>
    <lineage>
        <taxon>Bacteria</taxon>
        <taxon>Bacillati</taxon>
        <taxon>Chloroflexota</taxon>
        <taxon>Ktedonobacteria</taxon>
        <taxon>Ktedonobacterales</taxon>
        <taxon>Ktedonobacteraceae</taxon>
        <taxon>Ktedonospora</taxon>
    </lineage>
</organism>
<dbReference type="InterPro" id="IPR000182">
    <property type="entry name" value="GNAT_dom"/>
</dbReference>